<dbReference type="Gene3D" id="3.40.640.10">
    <property type="entry name" value="Type I PLP-dependent aspartate aminotransferase-like (Major domain)"/>
    <property type="match status" value="1"/>
</dbReference>
<evidence type="ECO:0000256" key="6">
    <source>
        <dbReference type="RuleBase" id="RU000481"/>
    </source>
</evidence>
<evidence type="ECO:0000259" key="7">
    <source>
        <dbReference type="Pfam" id="PF00155"/>
    </source>
</evidence>
<feature type="domain" description="Aminotransferase class I/classII large" evidence="7">
    <location>
        <begin position="31"/>
        <end position="384"/>
    </location>
</feature>
<comment type="caution">
    <text evidence="8">The sequence shown here is derived from an EMBL/GenBank/DDBJ whole genome shotgun (WGS) entry which is preliminary data.</text>
</comment>
<dbReference type="InterPro" id="IPR050596">
    <property type="entry name" value="AspAT/PAT-like"/>
</dbReference>
<evidence type="ECO:0000313" key="9">
    <source>
        <dbReference type="Proteomes" id="UP000257067"/>
    </source>
</evidence>
<keyword evidence="3 6" id="KW-0032">Aminotransferase</keyword>
<protein>
    <recommendedName>
        <fullName evidence="6">Aminotransferase</fullName>
        <ecNumber evidence="6">2.6.1.-</ecNumber>
    </recommendedName>
</protein>
<comment type="similarity">
    <text evidence="2 6">Belongs to the class-I pyridoxal-phosphate-dependent aminotransferase family.</text>
</comment>
<keyword evidence="4 6" id="KW-0808">Transferase</keyword>
<proteinExistence type="inferred from homology"/>
<evidence type="ECO:0000256" key="5">
    <source>
        <dbReference type="ARBA" id="ARBA00022898"/>
    </source>
</evidence>
<evidence type="ECO:0000256" key="1">
    <source>
        <dbReference type="ARBA" id="ARBA00001933"/>
    </source>
</evidence>
<organism evidence="8 9">
    <name type="scientific">Helicobacter cholecystus</name>
    <dbReference type="NCBI Taxonomy" id="45498"/>
    <lineage>
        <taxon>Bacteria</taxon>
        <taxon>Pseudomonadati</taxon>
        <taxon>Campylobacterota</taxon>
        <taxon>Epsilonproteobacteria</taxon>
        <taxon>Campylobacterales</taxon>
        <taxon>Helicobacteraceae</taxon>
        <taxon>Helicobacter</taxon>
    </lineage>
</organism>
<reference evidence="8 9" key="1">
    <citation type="submission" date="2018-04" db="EMBL/GenBank/DDBJ databases">
        <title>Novel Campyloabacter and Helicobacter Species and Strains.</title>
        <authorList>
            <person name="Mannion A.J."/>
            <person name="Shen Z."/>
            <person name="Fox J.G."/>
        </authorList>
    </citation>
    <scope>NUCLEOTIDE SEQUENCE [LARGE SCALE GENOMIC DNA]</scope>
    <source>
        <strain evidence="8 9">ATCC 700242</strain>
    </source>
</reference>
<dbReference type="FunFam" id="3.40.640.10:FF:000033">
    <property type="entry name" value="Aspartate aminotransferase"/>
    <property type="match status" value="1"/>
</dbReference>
<dbReference type="InterPro" id="IPR004839">
    <property type="entry name" value="Aminotransferase_I/II_large"/>
</dbReference>
<dbReference type="InterPro" id="IPR015421">
    <property type="entry name" value="PyrdxlP-dep_Trfase_major"/>
</dbReference>
<evidence type="ECO:0000313" key="8">
    <source>
        <dbReference type="EMBL" id="RDU69261.1"/>
    </source>
</evidence>
<dbReference type="InterPro" id="IPR015424">
    <property type="entry name" value="PyrdxlP-dep_Trfase"/>
</dbReference>
<dbReference type="GO" id="GO:0030170">
    <property type="term" value="F:pyridoxal phosphate binding"/>
    <property type="evidence" value="ECO:0007669"/>
    <property type="project" value="InterPro"/>
</dbReference>
<sequence length="390" mass="42779">MQYSKKILALEESNTLAISALAQNLKKEGKEIINLSAGEPDFDTPQAIKDAAIKAIHAGFSKYTSVSGMSELRNAISAKLLRDNALSYTPNEIIVSNGAKHSLFNAFGAILDAGDEVIIPSPYWVSYPEIAKYNQAIPIFLPTTQENNFKITPEQLRSVLTSRTKLLVLNSPNNPTGSLYSKNELIALAEVLKGSNVWVISDEIYEKLTYSGDFVSLASLSEDLLQRTITINGLSKSSAMTGWRMGYLASKDKTLIKAIDNLQGNSTSNINSFTQVASITALSASMESEICIMREKFKERRDFAFAQCSHIPTLSLNLPSGAFYLFINIQAQKRFNGDSMKFCKALLQEQGVALVPGVAFGADGFVRMSFATSIQTLEKGFEKIAKFVMQ</sequence>
<dbReference type="SUPFAM" id="SSF53383">
    <property type="entry name" value="PLP-dependent transferases"/>
    <property type="match status" value="1"/>
</dbReference>
<dbReference type="PROSITE" id="PS00105">
    <property type="entry name" value="AA_TRANSFER_CLASS_1"/>
    <property type="match status" value="1"/>
</dbReference>
<dbReference type="Pfam" id="PF00155">
    <property type="entry name" value="Aminotran_1_2"/>
    <property type="match status" value="1"/>
</dbReference>
<evidence type="ECO:0000256" key="4">
    <source>
        <dbReference type="ARBA" id="ARBA00022679"/>
    </source>
</evidence>
<dbReference type="InterPro" id="IPR004838">
    <property type="entry name" value="NHTrfase_class1_PyrdxlP-BS"/>
</dbReference>
<dbReference type="EC" id="2.6.1.-" evidence="6"/>
<dbReference type="PANTHER" id="PTHR46383">
    <property type="entry name" value="ASPARTATE AMINOTRANSFERASE"/>
    <property type="match status" value="1"/>
</dbReference>
<dbReference type="EMBL" id="NXLU01000003">
    <property type="protein sequence ID" value="RDU69261.1"/>
    <property type="molecule type" value="Genomic_DNA"/>
</dbReference>
<name>A0A3D8IXG8_9HELI</name>
<dbReference type="InterPro" id="IPR015422">
    <property type="entry name" value="PyrdxlP-dep_Trfase_small"/>
</dbReference>
<accession>A0A3D8IXG8</accession>
<dbReference type="RefSeq" id="WP_104725099.1">
    <property type="nucleotide sequence ID" value="NZ_FZNE01000015.1"/>
</dbReference>
<gene>
    <name evidence="8" type="ORF">CQA62_03745</name>
</gene>
<dbReference type="Proteomes" id="UP000257067">
    <property type="component" value="Unassembled WGS sequence"/>
</dbReference>
<dbReference type="CDD" id="cd00609">
    <property type="entry name" value="AAT_like"/>
    <property type="match status" value="1"/>
</dbReference>
<dbReference type="Gene3D" id="3.90.1150.10">
    <property type="entry name" value="Aspartate Aminotransferase, domain 1"/>
    <property type="match status" value="1"/>
</dbReference>
<comment type="cofactor">
    <cofactor evidence="1 6">
        <name>pyridoxal 5'-phosphate</name>
        <dbReference type="ChEBI" id="CHEBI:597326"/>
    </cofactor>
</comment>
<dbReference type="GO" id="GO:0006520">
    <property type="term" value="P:amino acid metabolic process"/>
    <property type="evidence" value="ECO:0007669"/>
    <property type="project" value="InterPro"/>
</dbReference>
<dbReference type="GO" id="GO:0008483">
    <property type="term" value="F:transaminase activity"/>
    <property type="evidence" value="ECO:0007669"/>
    <property type="project" value="UniProtKB-KW"/>
</dbReference>
<keyword evidence="9" id="KW-1185">Reference proteome</keyword>
<keyword evidence="5" id="KW-0663">Pyridoxal phosphate</keyword>
<dbReference type="AlphaFoldDB" id="A0A3D8IXG8"/>
<evidence type="ECO:0000256" key="3">
    <source>
        <dbReference type="ARBA" id="ARBA00022576"/>
    </source>
</evidence>
<dbReference type="OrthoDB" id="9803354at2"/>
<dbReference type="PANTHER" id="PTHR46383:SF1">
    <property type="entry name" value="ASPARTATE AMINOTRANSFERASE"/>
    <property type="match status" value="1"/>
</dbReference>
<evidence type="ECO:0000256" key="2">
    <source>
        <dbReference type="ARBA" id="ARBA00007441"/>
    </source>
</evidence>